<accession>A0A919DJK5</accession>
<proteinExistence type="predicted"/>
<organism evidence="1 2">
    <name type="scientific">Streptomyces capitiformicae</name>
    <dbReference type="NCBI Taxonomy" id="2014920"/>
    <lineage>
        <taxon>Bacteria</taxon>
        <taxon>Bacillati</taxon>
        <taxon>Actinomycetota</taxon>
        <taxon>Actinomycetes</taxon>
        <taxon>Kitasatosporales</taxon>
        <taxon>Streptomycetaceae</taxon>
        <taxon>Streptomyces</taxon>
    </lineage>
</organism>
<dbReference type="Proteomes" id="UP000603227">
    <property type="component" value="Unassembled WGS sequence"/>
</dbReference>
<keyword evidence="2" id="KW-1185">Reference proteome</keyword>
<protein>
    <submittedName>
        <fullName evidence="1">Uncharacterized protein</fullName>
    </submittedName>
</protein>
<reference evidence="1" key="1">
    <citation type="journal article" date="2014" name="Int. J. Syst. Evol. Microbiol.">
        <title>Complete genome sequence of Corynebacterium casei LMG S-19264T (=DSM 44701T), isolated from a smear-ripened cheese.</title>
        <authorList>
            <consortium name="US DOE Joint Genome Institute (JGI-PGF)"/>
            <person name="Walter F."/>
            <person name="Albersmeier A."/>
            <person name="Kalinowski J."/>
            <person name="Ruckert C."/>
        </authorList>
    </citation>
    <scope>NUCLEOTIDE SEQUENCE</scope>
    <source>
        <strain evidence="1">CGMCC 4.7403</strain>
    </source>
</reference>
<gene>
    <name evidence="1" type="ORF">GCM10017771_73730</name>
</gene>
<sequence>MYTPNPRNHPPALIETLAVWGWAVAHGGIPLAYAAEIVADHSCYRQRTDIPDPTEFERRTWAAEDLTDWENILVRMAWPGDEAVDEERWDQPGDWRMREYLLNSLGLPDSCESTDRLLLRHCDERIAECERKIAEQSGTTGEEEQ</sequence>
<dbReference type="RefSeq" id="WP_189786768.1">
    <property type="nucleotide sequence ID" value="NZ_BNAT01000036.1"/>
</dbReference>
<reference evidence="1" key="2">
    <citation type="submission" date="2020-09" db="EMBL/GenBank/DDBJ databases">
        <authorList>
            <person name="Sun Q."/>
            <person name="Zhou Y."/>
        </authorList>
    </citation>
    <scope>NUCLEOTIDE SEQUENCE</scope>
    <source>
        <strain evidence="1">CGMCC 4.7403</strain>
    </source>
</reference>
<dbReference type="AlphaFoldDB" id="A0A919DJK5"/>
<dbReference type="EMBL" id="BNAT01000036">
    <property type="protein sequence ID" value="GHE51480.1"/>
    <property type="molecule type" value="Genomic_DNA"/>
</dbReference>
<comment type="caution">
    <text evidence="1">The sequence shown here is derived from an EMBL/GenBank/DDBJ whole genome shotgun (WGS) entry which is preliminary data.</text>
</comment>
<name>A0A919DJK5_9ACTN</name>
<evidence type="ECO:0000313" key="2">
    <source>
        <dbReference type="Proteomes" id="UP000603227"/>
    </source>
</evidence>
<evidence type="ECO:0000313" key="1">
    <source>
        <dbReference type="EMBL" id="GHE51480.1"/>
    </source>
</evidence>